<keyword evidence="6" id="KW-0235">DNA replication</keyword>
<reference evidence="12" key="1">
    <citation type="submission" date="2022-11" db="EMBL/GenBank/DDBJ databases">
        <title>Genomics discovery of giant fungal viruses from subsurface oceanic crustal fluids.</title>
        <authorList>
            <person name="Bhattacharjee A.S."/>
            <person name="Schulz F."/>
            <person name="Woyke T."/>
            <person name="Orcutt B.N."/>
            <person name="Matinez Martinez J."/>
        </authorList>
    </citation>
    <scope>NUCLEOTIDE SEQUENCE</scope>
    <source>
        <strain evidence="12">VSAG8.JdFR</strain>
    </source>
</reference>
<keyword evidence="6" id="KW-1194">Viral DNA replication</keyword>
<feature type="domain" description="DNA-directed DNA polymerase family B exonuclease" evidence="11">
    <location>
        <begin position="173"/>
        <end position="258"/>
    </location>
</feature>
<dbReference type="SMART" id="SM00486">
    <property type="entry name" value="POLBc"/>
    <property type="match status" value="1"/>
</dbReference>
<dbReference type="Gene3D" id="3.90.1600.10">
    <property type="entry name" value="Palm domain of DNA polymerase"/>
    <property type="match status" value="1"/>
</dbReference>
<dbReference type="GO" id="GO:0039693">
    <property type="term" value="P:viral DNA genome replication"/>
    <property type="evidence" value="ECO:0007669"/>
    <property type="project" value="UniProtKB-KW"/>
</dbReference>
<dbReference type="Gene3D" id="1.10.132.60">
    <property type="entry name" value="DNA polymerase family B, C-terminal domain"/>
    <property type="match status" value="1"/>
</dbReference>
<dbReference type="PRINTS" id="PR00106">
    <property type="entry name" value="DNAPOLB"/>
</dbReference>
<protein>
    <recommendedName>
        <fullName evidence="2">DNA-directed DNA polymerase</fullName>
        <ecNumber evidence="2">2.7.7.7</ecNumber>
    </recommendedName>
</protein>
<comment type="similarity">
    <text evidence="1">Belongs to the DNA polymerase type-B family.</text>
</comment>
<evidence type="ECO:0000256" key="2">
    <source>
        <dbReference type="ARBA" id="ARBA00012417"/>
    </source>
</evidence>
<sequence>MESNKINNENLQETEYVELKLLDFNFYDSIDEDNYNKFKDSKKFVVQMFGLNEKRETFSLIIDDFKPYFYVEVGDDWKHSDKNIFISHFRNKLGNYYENSIVDVKFIKRKKLYMFDNGKYYKFILIKFANNAVFNKAKNLWYTSGKSEDGDYSRKLKPNGYEYTAEGKTYNLKLYEAQIPPLLRLFHKNNLSPSGWIKFALNKAKIIRTKKTFCNFEYNVPYKCLESMPDKNTLAPYKILSFDIEASSSHGDFPLPIKNYKKLADDLLQYNNFTKADFDEETLIRAINTAFEFDNLQNINKVYTKSKVTQKQISGLINMWLNLSVSDIKKLKPNNSNLDEENDDDDHEVDELSEDDDDFDGVNNDDNNEGYVEIEPKFIPKKHVKEYKNKTKKNDLLKIIDIINDHDAEYKSKLKVLVKSFYIFPQLEGDKCTFIGYTFRNYGQKEPYLKYCGVLNGCEIEKNNDSIKINTFEKESDLLLDFTTMINNEDPDIIIGYNITGFDYEFMYKRAMEVGCLNKFIKMSRNKDEECFEKKYDWKKKEETKSITQTMIVLAAGTFNLKYIRMNGRLNIDVYNYFRRGFQLPRYKLDYVANHFIGDDVISYEFDEENDKTIIKSKNLSGLEVYSYIHFEEIGYSNNFYKDGAKFEIIELDKKEKTFSVQGVQDFDKSKKLRWGLAKDDVTHHDIFRLTNGSDTDRGIVAKYCIKDCKLVDDLLDKTDVITSYVEMANICSVPINFIHFRGQGIKLTSYVSKKCQEKDTLMPVIDKVENDGGYEGAIVLKPKTRIYLEDPVACVDYSSLYPSSMISENISHDSKVWTKEYDLEDNLIDETGYKDEEGNYIYDNLDGLKYVDVTYDTFKYVRKTPKAAATKVKCGYKVCRFAQFNDDKKAIMPSILEELLAARKYTRKQIPLQNDDFMKNVLDKRQLSIKETANSLYGQCGARTSSFYEKDVAASTTATGRKLLIYGKTVIEECFYDKLVKLENGQEVKTYAEYVYGDTDSVFFKFNLKTADDSARIINKEALIITIELAKRAGELASKFLKKPHDLEYEKTFWPWCLLSKKRYDGILYEEDPNKGKRKFMGNVLKRRDNAAIVKDIYGETMHIILQEKDIKKSLGFVRNCMDNIIEGKYPMDKLIVCKSLRGYYKNPNQIAHKVLAERIGLREAGNKPGAGDRIDYVYIKNANKKALQGEKIETPKFIKDNDLPIDYGHYITNQIMKPLQQLYALELENIYEYKVKYPTSRKWDDQVNKIKEKYPDEEKFEKKYEELKCKEIKALIFDEYIKKVQ</sequence>
<dbReference type="PANTHER" id="PTHR10322:SF23">
    <property type="entry name" value="DNA POLYMERASE DELTA CATALYTIC SUBUNIT"/>
    <property type="match status" value="1"/>
</dbReference>
<dbReference type="InterPro" id="IPR012337">
    <property type="entry name" value="RNaseH-like_sf"/>
</dbReference>
<keyword evidence="3" id="KW-0808">Transferase</keyword>
<evidence type="ECO:0000256" key="5">
    <source>
        <dbReference type="ARBA" id="ARBA00022932"/>
    </source>
</evidence>
<dbReference type="InterPro" id="IPR006172">
    <property type="entry name" value="DNA-dir_DNA_pol_B"/>
</dbReference>
<name>A0A9E8G5F7_9VIRU</name>
<dbReference type="InterPro" id="IPR043502">
    <property type="entry name" value="DNA/RNA_pol_sf"/>
</dbReference>
<feature type="region of interest" description="Disordered" evidence="9">
    <location>
        <begin position="332"/>
        <end position="365"/>
    </location>
</feature>
<dbReference type="Gene3D" id="3.30.420.10">
    <property type="entry name" value="Ribonuclease H-like superfamily/Ribonuclease H"/>
    <property type="match status" value="2"/>
</dbReference>
<feature type="compositionally biased region" description="Acidic residues" evidence="9">
    <location>
        <begin position="338"/>
        <end position="360"/>
    </location>
</feature>
<dbReference type="GO" id="GO:0006297">
    <property type="term" value="P:nucleotide-excision repair, DNA gap filling"/>
    <property type="evidence" value="ECO:0007669"/>
    <property type="project" value="TreeGrafter"/>
</dbReference>
<keyword evidence="7" id="KW-0238">DNA-binding</keyword>
<dbReference type="InterPro" id="IPR042087">
    <property type="entry name" value="DNA_pol_B_thumb"/>
</dbReference>
<dbReference type="Gene3D" id="1.10.287.690">
    <property type="entry name" value="Helix hairpin bin"/>
    <property type="match status" value="1"/>
</dbReference>
<dbReference type="Pfam" id="PF03104">
    <property type="entry name" value="DNA_pol_B_exo1"/>
    <property type="match status" value="2"/>
</dbReference>
<evidence type="ECO:0000256" key="9">
    <source>
        <dbReference type="SAM" id="MobiDB-lite"/>
    </source>
</evidence>
<evidence type="ECO:0000256" key="4">
    <source>
        <dbReference type="ARBA" id="ARBA00022695"/>
    </source>
</evidence>
<dbReference type="Pfam" id="PF00136">
    <property type="entry name" value="DNA_pol_B"/>
    <property type="match status" value="1"/>
</dbReference>
<keyword evidence="5" id="KW-0239">DNA-directed DNA polymerase</keyword>
<evidence type="ECO:0000313" key="12">
    <source>
        <dbReference type="EMBL" id="UZT29241.1"/>
    </source>
</evidence>
<dbReference type="InterPro" id="IPR036397">
    <property type="entry name" value="RNaseH_sf"/>
</dbReference>
<dbReference type="GO" id="GO:0045004">
    <property type="term" value="P:DNA replication proofreading"/>
    <property type="evidence" value="ECO:0007669"/>
    <property type="project" value="TreeGrafter"/>
</dbReference>
<dbReference type="GO" id="GO:0008296">
    <property type="term" value="F:3'-5'-DNA exonuclease activity"/>
    <property type="evidence" value="ECO:0007669"/>
    <property type="project" value="TreeGrafter"/>
</dbReference>
<dbReference type="EMBL" id="OP765584">
    <property type="protein sequence ID" value="UZT29241.1"/>
    <property type="molecule type" value="Genomic_DNA"/>
</dbReference>
<accession>A0A9E8G5F7</accession>
<comment type="catalytic activity">
    <reaction evidence="8">
        <text>DNA(n) + a 2'-deoxyribonucleoside 5'-triphosphate = DNA(n+1) + diphosphate</text>
        <dbReference type="Rhea" id="RHEA:22508"/>
        <dbReference type="Rhea" id="RHEA-COMP:17339"/>
        <dbReference type="Rhea" id="RHEA-COMP:17340"/>
        <dbReference type="ChEBI" id="CHEBI:33019"/>
        <dbReference type="ChEBI" id="CHEBI:61560"/>
        <dbReference type="ChEBI" id="CHEBI:173112"/>
        <dbReference type="EC" id="2.7.7.7"/>
    </reaction>
</comment>
<dbReference type="EC" id="2.7.7.7" evidence="2"/>
<dbReference type="InterPro" id="IPR023211">
    <property type="entry name" value="DNA_pol_palm_dom_sf"/>
</dbReference>
<evidence type="ECO:0000256" key="8">
    <source>
        <dbReference type="ARBA" id="ARBA00049244"/>
    </source>
</evidence>
<evidence type="ECO:0000256" key="1">
    <source>
        <dbReference type="ARBA" id="ARBA00005755"/>
    </source>
</evidence>
<evidence type="ECO:0000256" key="7">
    <source>
        <dbReference type="ARBA" id="ARBA00023125"/>
    </source>
</evidence>
<dbReference type="SUPFAM" id="SSF56672">
    <property type="entry name" value="DNA/RNA polymerases"/>
    <property type="match status" value="1"/>
</dbReference>
<dbReference type="GO" id="GO:0003887">
    <property type="term" value="F:DNA-directed DNA polymerase activity"/>
    <property type="evidence" value="ECO:0007669"/>
    <property type="project" value="UniProtKB-KW"/>
</dbReference>
<evidence type="ECO:0000259" key="11">
    <source>
        <dbReference type="Pfam" id="PF03104"/>
    </source>
</evidence>
<dbReference type="Gene3D" id="3.30.342.10">
    <property type="entry name" value="DNA Polymerase, chain B, domain 1"/>
    <property type="match status" value="1"/>
</dbReference>
<proteinExistence type="inferred from homology"/>
<dbReference type="GO" id="GO:0006287">
    <property type="term" value="P:base-excision repair, gap-filling"/>
    <property type="evidence" value="ECO:0007669"/>
    <property type="project" value="TreeGrafter"/>
</dbReference>
<evidence type="ECO:0000256" key="6">
    <source>
        <dbReference type="ARBA" id="ARBA00023109"/>
    </source>
</evidence>
<evidence type="ECO:0000259" key="10">
    <source>
        <dbReference type="Pfam" id="PF00136"/>
    </source>
</evidence>
<organism evidence="12">
    <name type="scientific">Nucleocytoviricota sp</name>
    <dbReference type="NCBI Taxonomy" id="2809609"/>
    <lineage>
        <taxon>Viruses</taxon>
        <taxon>Varidnaviria</taxon>
        <taxon>Bamfordvirae</taxon>
        <taxon>Nucleocytoviricota</taxon>
    </lineage>
</organism>
<dbReference type="SUPFAM" id="SSF53098">
    <property type="entry name" value="Ribonuclease H-like"/>
    <property type="match status" value="1"/>
</dbReference>
<dbReference type="PANTHER" id="PTHR10322">
    <property type="entry name" value="DNA POLYMERASE CATALYTIC SUBUNIT"/>
    <property type="match status" value="1"/>
</dbReference>
<dbReference type="InterPro" id="IPR006134">
    <property type="entry name" value="DNA-dir_DNA_pol_B_multi_dom"/>
</dbReference>
<feature type="domain" description="DNA-directed DNA polymerase family B multifunctional" evidence="10">
    <location>
        <begin position="734"/>
        <end position="1224"/>
    </location>
</feature>
<evidence type="ECO:0000256" key="3">
    <source>
        <dbReference type="ARBA" id="ARBA00022679"/>
    </source>
</evidence>
<dbReference type="InterPro" id="IPR006133">
    <property type="entry name" value="DNA-dir_DNA_pol_B_exonuc"/>
</dbReference>
<feature type="domain" description="DNA-directed DNA polymerase family B exonuclease" evidence="11">
    <location>
        <begin position="419"/>
        <end position="592"/>
    </location>
</feature>
<keyword evidence="4" id="KW-0548">Nucleotidyltransferase</keyword>
<dbReference type="GO" id="GO:0000166">
    <property type="term" value="F:nucleotide binding"/>
    <property type="evidence" value="ECO:0007669"/>
    <property type="project" value="InterPro"/>
</dbReference>
<dbReference type="GO" id="GO:0003677">
    <property type="term" value="F:DNA binding"/>
    <property type="evidence" value="ECO:0007669"/>
    <property type="project" value="UniProtKB-KW"/>
</dbReference>
<dbReference type="InterPro" id="IPR050240">
    <property type="entry name" value="DNA_pol_type-B"/>
</dbReference>